<evidence type="ECO:0000256" key="1">
    <source>
        <dbReference type="RuleBase" id="RU364089"/>
    </source>
</evidence>
<proteinExistence type="inferred from homology"/>
<comment type="caution">
    <text evidence="4">The sequence shown here is derived from an EMBL/GenBank/DDBJ whole genome shotgun (WGS) entry which is preliminary data.</text>
</comment>
<dbReference type="GO" id="GO:0016805">
    <property type="term" value="F:dipeptidase activity"/>
    <property type="evidence" value="ECO:0007669"/>
    <property type="project" value="UniProtKB-KW"/>
</dbReference>
<dbReference type="Gene3D" id="3.60.60.10">
    <property type="entry name" value="Penicillin V Acylase, Chain A"/>
    <property type="match status" value="1"/>
</dbReference>
<reference evidence="5 6" key="2">
    <citation type="journal article" date="2015" name="MBio">
        <title>Genome-Resolved Metagenomic Analysis Reveals Roles for Candidate Phyla and Other Microbial Community Members in Biogeochemical Transformations in Oil Reservoirs.</title>
        <authorList>
            <person name="Hu P."/>
            <person name="Tom L."/>
            <person name="Singh A."/>
            <person name="Thomas B.C."/>
            <person name="Baker B.J."/>
            <person name="Piceno Y.M."/>
            <person name="Andersen G.L."/>
            <person name="Banfield J.F."/>
        </authorList>
    </citation>
    <scope>NUCLEOTIDE SEQUENCE [LARGE SCALE GENOMIC DNA]</scope>
</reference>
<keyword evidence="1" id="KW-0224">Dipeptidase</keyword>
<evidence type="ECO:0000313" key="5">
    <source>
        <dbReference type="Proteomes" id="UP000054260"/>
    </source>
</evidence>
<keyword evidence="1" id="KW-0378">Hydrolase</keyword>
<dbReference type="Proteomes" id="UP000054260">
    <property type="component" value="Unassembled WGS sequence"/>
</dbReference>
<evidence type="ECO:0000313" key="4">
    <source>
        <dbReference type="EMBL" id="KUK89943.1"/>
    </source>
</evidence>
<reference evidence="2 7" key="3">
    <citation type="journal article" date="2018" name="Nat. Biotechnol.">
        <title>A standardized bacterial taxonomy based on genome phylogeny substantially revises the tree of life.</title>
        <authorList>
            <person name="Parks D.H."/>
            <person name="Chuvochina M."/>
            <person name="Waite D.W."/>
            <person name="Rinke C."/>
            <person name="Skarshewski A."/>
            <person name="Chaumeil P.A."/>
            <person name="Hugenholtz P."/>
        </authorList>
    </citation>
    <scope>NUCLEOTIDE SEQUENCE [LARGE SCALE GENOMIC DNA]</scope>
    <source>
        <strain evidence="2">UBA9905</strain>
    </source>
</reference>
<comment type="catalytic activity">
    <reaction evidence="1">
        <text>an L-aminoacyl-L-amino acid + H2O = 2 an L-alpha-amino acid</text>
        <dbReference type="Rhea" id="RHEA:48940"/>
        <dbReference type="ChEBI" id="CHEBI:15377"/>
        <dbReference type="ChEBI" id="CHEBI:59869"/>
        <dbReference type="ChEBI" id="CHEBI:77460"/>
    </reaction>
</comment>
<dbReference type="GO" id="GO:0070004">
    <property type="term" value="F:cysteine-type exopeptidase activity"/>
    <property type="evidence" value="ECO:0007669"/>
    <property type="project" value="InterPro"/>
</dbReference>
<name>A0A101I754_9BACT</name>
<sequence>MCDTFVVLGKSSADGITLFGKNSDREPNEPQSVYFFPRSSNNSDELFTTNQRVDQASETNAILISRPSWMWGGEMGVNEKGVAIGNEAVFTKESVRRDGLLGMDIVRIALERSENAEHAVKIIVELIDKYGQGGNGGFTKYLYYHNSFMIADRENAWIVETSDRYWVAKRVNGCAAISNCLTIGEEIDESHPQVVSNAENRNWHKRGEEFNFAQSYERRLISNFSGAGARSKRMKSLIEERKMDIESSFEVLRDHERGRLLGSMSNICMHAGAGVVSSQTTSSMVVSLGDRIEVWVTNSSLPCLSIFKPVWFDGFKSSLPFEEEGINYWGNWEIFNRLALLRNSKAKELWKEYCLPLELDLLLNRGKMSEEVLTSQAFEKSWNIARKMTSLLREEKEEVGFLDRNYWNRQNKKLQQLKSRNFKKELPT</sequence>
<evidence type="ECO:0000313" key="2">
    <source>
        <dbReference type="EMBL" id="HCO69594.1"/>
    </source>
</evidence>
<evidence type="ECO:0000313" key="7">
    <source>
        <dbReference type="Proteomes" id="UP000264215"/>
    </source>
</evidence>
<evidence type="ECO:0000313" key="6">
    <source>
        <dbReference type="Proteomes" id="UP000055014"/>
    </source>
</evidence>
<dbReference type="EMBL" id="LGGW01000060">
    <property type="protein sequence ID" value="KUK89943.1"/>
    <property type="molecule type" value="Genomic_DNA"/>
</dbReference>
<protein>
    <recommendedName>
        <fullName evidence="1">Dipeptidase</fullName>
        <ecNumber evidence="1">3.4.-.-</ecNumber>
    </recommendedName>
</protein>
<dbReference type="EMBL" id="LGGH01000044">
    <property type="protein sequence ID" value="KUK68026.1"/>
    <property type="molecule type" value="Genomic_DNA"/>
</dbReference>
<dbReference type="PANTHER" id="PTHR12994">
    <property type="entry name" value="SECERNIN"/>
    <property type="match status" value="1"/>
</dbReference>
<dbReference type="EMBL" id="DQBS01000079">
    <property type="protein sequence ID" value="HCO69594.1"/>
    <property type="molecule type" value="Genomic_DNA"/>
</dbReference>
<dbReference type="Proteomes" id="UP000055014">
    <property type="component" value="Unassembled WGS sequence"/>
</dbReference>
<comment type="similarity">
    <text evidence="1">Belongs to the peptidase C69 family.</text>
</comment>
<dbReference type="EC" id="3.4.-.-" evidence="1"/>
<dbReference type="AlphaFoldDB" id="A0A101I754"/>
<evidence type="ECO:0000313" key="3">
    <source>
        <dbReference type="EMBL" id="KUK68026.1"/>
    </source>
</evidence>
<dbReference type="PANTHER" id="PTHR12994:SF17">
    <property type="entry name" value="LD30995P"/>
    <property type="match status" value="1"/>
</dbReference>
<dbReference type="InterPro" id="IPR005322">
    <property type="entry name" value="Peptidase_C69"/>
</dbReference>
<keyword evidence="1" id="KW-0645">Protease</keyword>
<dbReference type="PATRIC" id="fig|1236046.5.peg.370"/>
<organism evidence="4 6">
    <name type="scientific">Mesotoga infera</name>
    <dbReference type="NCBI Taxonomy" id="1236046"/>
    <lineage>
        <taxon>Bacteria</taxon>
        <taxon>Thermotogati</taxon>
        <taxon>Thermotogota</taxon>
        <taxon>Thermotogae</taxon>
        <taxon>Kosmotogales</taxon>
        <taxon>Kosmotogaceae</taxon>
        <taxon>Mesotoga</taxon>
    </lineage>
</organism>
<dbReference type="GO" id="GO:0006508">
    <property type="term" value="P:proteolysis"/>
    <property type="evidence" value="ECO:0007669"/>
    <property type="project" value="UniProtKB-KW"/>
</dbReference>
<dbReference type="Proteomes" id="UP000264215">
    <property type="component" value="Unassembled WGS sequence"/>
</dbReference>
<dbReference type="Pfam" id="PF03577">
    <property type="entry name" value="Peptidase_C69"/>
    <property type="match status" value="1"/>
</dbReference>
<accession>A0A101I754</accession>
<reference evidence="4" key="1">
    <citation type="journal article" date="2015" name="MBio">
        <title>Genome-resolved metagenomic analysis reveals roles for candidate phyla and other microbial community members in biogeochemical transformations in oil reservoirs.</title>
        <authorList>
            <person name="Hu P."/>
            <person name="Tom L."/>
            <person name="Singh A."/>
            <person name="Thomas B.C."/>
            <person name="Baker B.J."/>
            <person name="Piceno Y.M."/>
            <person name="Andersen G.L."/>
            <person name="Banfield J.F."/>
        </authorList>
    </citation>
    <scope>NUCLEOTIDE SEQUENCE [LARGE SCALE GENOMIC DNA]</scope>
    <source>
        <strain evidence="3">46_47</strain>
        <strain evidence="4">46_70</strain>
    </source>
</reference>
<gene>
    <name evidence="2" type="ORF">DIT26_03270</name>
    <name evidence="3" type="ORF">XD86_0441</name>
    <name evidence="4" type="ORF">XE02_0773</name>
</gene>